<reference evidence="2 3" key="1">
    <citation type="submission" date="2014-07" db="EMBL/GenBank/DDBJ databases">
        <title>Tepidicaulis marinum gen. nov., sp. nov., a novel marine bacterium denitrifying nitrate to nitrous oxide strictly under microaerobic conditions.</title>
        <authorList>
            <person name="Takeuchi M."/>
            <person name="Yamagishi T."/>
            <person name="Kamagata Y."/>
            <person name="Oshima K."/>
            <person name="Hattori M."/>
            <person name="Katayama T."/>
            <person name="Hanada S."/>
            <person name="Tamaki H."/>
            <person name="Marumo K."/>
            <person name="Maeda H."/>
            <person name="Nedachi M."/>
            <person name="Iwasaki W."/>
            <person name="Suwa Y."/>
            <person name="Sakata S."/>
        </authorList>
    </citation>
    <scope>NUCLEOTIDE SEQUENCE [LARGE SCALE GENOMIC DNA]</scope>
    <source>
        <strain evidence="2 3">MA2</strain>
    </source>
</reference>
<gene>
    <name evidence="2" type="ORF">M2A_0423</name>
</gene>
<evidence type="ECO:0000259" key="1">
    <source>
        <dbReference type="Pfam" id="PF01738"/>
    </source>
</evidence>
<organism evidence="2 3">
    <name type="scientific">Tepidicaulis marinus</name>
    <dbReference type="NCBI Taxonomy" id="1333998"/>
    <lineage>
        <taxon>Bacteria</taxon>
        <taxon>Pseudomonadati</taxon>
        <taxon>Pseudomonadota</taxon>
        <taxon>Alphaproteobacteria</taxon>
        <taxon>Hyphomicrobiales</taxon>
        <taxon>Parvibaculaceae</taxon>
        <taxon>Tepidicaulis</taxon>
    </lineage>
</organism>
<dbReference type="GO" id="GO:0016787">
    <property type="term" value="F:hydrolase activity"/>
    <property type="evidence" value="ECO:0007669"/>
    <property type="project" value="UniProtKB-KW"/>
</dbReference>
<dbReference type="Proteomes" id="UP000028702">
    <property type="component" value="Unassembled WGS sequence"/>
</dbReference>
<dbReference type="eggNOG" id="COG0412">
    <property type="taxonomic scope" value="Bacteria"/>
</dbReference>
<dbReference type="RefSeq" id="WP_045442445.1">
    <property type="nucleotide sequence ID" value="NZ_BBIO01000002.1"/>
</dbReference>
<name>A0A081B7A6_9HYPH</name>
<feature type="domain" description="Dienelactone hydrolase" evidence="1">
    <location>
        <begin position="16"/>
        <end position="239"/>
    </location>
</feature>
<dbReference type="SUPFAM" id="SSF53474">
    <property type="entry name" value="alpha/beta-Hydrolases"/>
    <property type="match status" value="1"/>
</dbReference>
<keyword evidence="3" id="KW-1185">Reference proteome</keyword>
<dbReference type="InterPro" id="IPR002925">
    <property type="entry name" value="Dienelactn_hydro"/>
</dbReference>
<dbReference type="InterPro" id="IPR029058">
    <property type="entry name" value="AB_hydrolase_fold"/>
</dbReference>
<dbReference type="STRING" id="1333998.M2A_0423"/>
<accession>A0A081B7A6</accession>
<dbReference type="PANTHER" id="PTHR46623">
    <property type="entry name" value="CARBOXYMETHYLENEBUTENOLIDASE-RELATED"/>
    <property type="match status" value="1"/>
</dbReference>
<dbReference type="Gene3D" id="3.40.50.1820">
    <property type="entry name" value="alpha/beta hydrolase"/>
    <property type="match status" value="1"/>
</dbReference>
<protein>
    <submittedName>
        <fullName evidence="2">Dienelactone hydrolase</fullName>
    </submittedName>
</protein>
<sequence length="250" mass="28232">MHEKIEQIEGPGGQIETFTVWPEDGKRHPPVILYMDAPGIREELYGFCRRIAAQGYYVLLPDLYYRLGRKRFPTPIPNDDVRKEVFDAMYSLNNGLVMEDTRALLDFLDTNVNAAFGPAGCIGYCMSGQYVVSAAGTFPDRFAAAASLYGVGIVTDKEDSPHLLSPHIKAELYFGFAETDAWVPDNVIPDLKEALEKNNVPYRLDIWPGTEHGFCFPERPLYKADAAEAVWEKVFDLYRRRLPQPEGTDT</sequence>
<proteinExistence type="predicted"/>
<dbReference type="EMBL" id="BBIO01000002">
    <property type="protein sequence ID" value="GAK43924.1"/>
    <property type="molecule type" value="Genomic_DNA"/>
</dbReference>
<comment type="caution">
    <text evidence="2">The sequence shown here is derived from an EMBL/GenBank/DDBJ whole genome shotgun (WGS) entry which is preliminary data.</text>
</comment>
<evidence type="ECO:0000313" key="2">
    <source>
        <dbReference type="EMBL" id="GAK43924.1"/>
    </source>
</evidence>
<keyword evidence="2" id="KW-0378">Hydrolase</keyword>
<dbReference type="AlphaFoldDB" id="A0A081B7A6"/>
<evidence type="ECO:0000313" key="3">
    <source>
        <dbReference type="Proteomes" id="UP000028702"/>
    </source>
</evidence>
<dbReference type="InterPro" id="IPR051049">
    <property type="entry name" value="Dienelactone_hydrolase-like"/>
</dbReference>
<dbReference type="PANTHER" id="PTHR46623:SF10">
    <property type="entry name" value="CARBOXYMETHYLENEBUTENOLIDASE HOMOLOG"/>
    <property type="match status" value="1"/>
</dbReference>
<dbReference type="Pfam" id="PF01738">
    <property type="entry name" value="DLH"/>
    <property type="match status" value="1"/>
</dbReference>